<gene>
    <name evidence="1" type="ORF">CHU93_09655</name>
</gene>
<organism evidence="1 2">
    <name type="scientific">Sandarakinorhabdus cyanobacteriorum</name>
    <dbReference type="NCBI Taxonomy" id="1981098"/>
    <lineage>
        <taxon>Bacteria</taxon>
        <taxon>Pseudomonadati</taxon>
        <taxon>Pseudomonadota</taxon>
        <taxon>Alphaproteobacteria</taxon>
        <taxon>Sphingomonadales</taxon>
        <taxon>Sphingosinicellaceae</taxon>
        <taxon>Sandarakinorhabdus</taxon>
    </lineage>
</organism>
<dbReference type="EMBL" id="NOXT01000111">
    <property type="protein sequence ID" value="OYQ28220.1"/>
    <property type="molecule type" value="Genomic_DNA"/>
</dbReference>
<accession>A0A255YIC9</accession>
<protein>
    <submittedName>
        <fullName evidence="1">Uncharacterized protein</fullName>
    </submittedName>
</protein>
<dbReference type="AlphaFoldDB" id="A0A255YIC9"/>
<comment type="caution">
    <text evidence="1">The sequence shown here is derived from an EMBL/GenBank/DDBJ whole genome shotgun (WGS) entry which is preliminary data.</text>
</comment>
<evidence type="ECO:0000313" key="1">
    <source>
        <dbReference type="EMBL" id="OYQ28220.1"/>
    </source>
</evidence>
<keyword evidence="2" id="KW-1185">Reference proteome</keyword>
<sequence length="123" mass="12969">MPMLAALIVAASGTAALMPPGWSVSCPPRRQPDEIVVCANREPPPSPYRAPLPVRREFGARGTLSVSNERNRLLGPDVGTAGTCSGTWGSGGAFGCKYNEFKANVNQAAGSRDPRGRVYEAKP</sequence>
<reference evidence="1 2" key="1">
    <citation type="submission" date="2017-07" db="EMBL/GenBank/DDBJ databases">
        <title>Sandarakinorhabdus cyanobacteriorum sp. nov., a novel bacterium isolated from cyanobacterial aggregates in a eutrophic lake.</title>
        <authorList>
            <person name="Cai H."/>
        </authorList>
    </citation>
    <scope>NUCLEOTIDE SEQUENCE [LARGE SCALE GENOMIC DNA]</scope>
    <source>
        <strain evidence="1 2">TH057</strain>
    </source>
</reference>
<evidence type="ECO:0000313" key="2">
    <source>
        <dbReference type="Proteomes" id="UP000216991"/>
    </source>
</evidence>
<dbReference type="Proteomes" id="UP000216991">
    <property type="component" value="Unassembled WGS sequence"/>
</dbReference>
<proteinExistence type="predicted"/>
<name>A0A255YIC9_9SPHN</name>